<dbReference type="InterPro" id="IPR017900">
    <property type="entry name" value="4Fe4S_Fe_S_CS"/>
</dbReference>
<dbReference type="SUPFAM" id="SSF52218">
    <property type="entry name" value="Flavoproteins"/>
    <property type="match status" value="1"/>
</dbReference>
<dbReference type="Proteomes" id="UP000823890">
    <property type="component" value="Unassembled WGS sequence"/>
</dbReference>
<keyword evidence="4" id="KW-0479">Metal-binding</keyword>
<dbReference type="InterPro" id="IPR029039">
    <property type="entry name" value="Flavoprotein-like_sf"/>
</dbReference>
<evidence type="ECO:0000256" key="3">
    <source>
        <dbReference type="ARBA" id="ARBA00022485"/>
    </source>
</evidence>
<dbReference type="InterPro" id="IPR017896">
    <property type="entry name" value="4Fe4S_Fe-S-bd"/>
</dbReference>
<dbReference type="NCBIfam" id="NF038196">
    <property type="entry name" value="ferrodoxin_EFR1"/>
    <property type="match status" value="1"/>
</dbReference>
<evidence type="ECO:0000256" key="2">
    <source>
        <dbReference type="ARBA" id="ARBA00013529"/>
    </source>
</evidence>
<keyword evidence="3" id="KW-0004">4Fe-4S</keyword>
<sequence>MKMNELKLVYFSPTGATRKAVMETARNINLKSVSFDFSVYKEKKPTLKFTPNDLAIFGIPVYYGRVPALFMEYLQNISGDNTPAALVATYGCREYEDALLELKTEVESRGFKVIGAAAFPAEHSIVPTIGARRPNKTDLKTIAEFGVDLNRRIRKEESFDHINLQVPGSTPYKKYGKNALFPKADSSMCTLCGACAKACPAGAIPVKEPKKTDTKKCIGCMKCVRVCKQNARSVNSLKMKVAEGKLKKACQSDKKAEIFL</sequence>
<feature type="domain" description="4Fe-4S ferredoxin-type" evidence="7">
    <location>
        <begin position="213"/>
        <end position="237"/>
    </location>
</feature>
<dbReference type="AlphaFoldDB" id="A0A9D2STR0"/>
<dbReference type="Pfam" id="PF13187">
    <property type="entry name" value="Fer4_9"/>
    <property type="match status" value="1"/>
</dbReference>
<dbReference type="Gene3D" id="3.30.70.20">
    <property type="match status" value="1"/>
</dbReference>
<name>A0A9D2STR0_9FIRM</name>
<proteinExistence type="predicted"/>
<feature type="domain" description="4Fe-4S ferredoxin-type" evidence="7">
    <location>
        <begin position="180"/>
        <end position="209"/>
    </location>
</feature>
<gene>
    <name evidence="8" type="ORF">H9758_03075</name>
</gene>
<dbReference type="EMBL" id="DWWO01000034">
    <property type="protein sequence ID" value="HJC33555.1"/>
    <property type="molecule type" value="Genomic_DNA"/>
</dbReference>
<organism evidence="8 9">
    <name type="scientific">Candidatus Mediterraneibacter faecipullorum</name>
    <dbReference type="NCBI Taxonomy" id="2838670"/>
    <lineage>
        <taxon>Bacteria</taxon>
        <taxon>Bacillati</taxon>
        <taxon>Bacillota</taxon>
        <taxon>Clostridia</taxon>
        <taxon>Lachnospirales</taxon>
        <taxon>Lachnospiraceae</taxon>
        <taxon>Mediterraneibacter</taxon>
    </lineage>
</organism>
<dbReference type="InterPro" id="IPR047964">
    <property type="entry name" value="EFR1-like"/>
</dbReference>
<evidence type="ECO:0000259" key="7">
    <source>
        <dbReference type="PROSITE" id="PS51379"/>
    </source>
</evidence>
<dbReference type="Gene3D" id="3.40.50.360">
    <property type="match status" value="1"/>
</dbReference>
<keyword evidence="6" id="KW-0411">Iron-sulfur</keyword>
<evidence type="ECO:0000256" key="1">
    <source>
        <dbReference type="ARBA" id="ARBA00003532"/>
    </source>
</evidence>
<reference evidence="8" key="2">
    <citation type="submission" date="2021-04" db="EMBL/GenBank/DDBJ databases">
        <authorList>
            <person name="Gilroy R."/>
        </authorList>
    </citation>
    <scope>NUCLEOTIDE SEQUENCE</scope>
    <source>
        <strain evidence="8">ChiW19-954</strain>
    </source>
</reference>
<dbReference type="GO" id="GO:0051539">
    <property type="term" value="F:4 iron, 4 sulfur cluster binding"/>
    <property type="evidence" value="ECO:0007669"/>
    <property type="project" value="UniProtKB-KW"/>
</dbReference>
<comment type="caution">
    <text evidence="8">The sequence shown here is derived from an EMBL/GenBank/DDBJ whole genome shotgun (WGS) entry which is preliminary data.</text>
</comment>
<evidence type="ECO:0000313" key="8">
    <source>
        <dbReference type="EMBL" id="HJC33555.1"/>
    </source>
</evidence>
<protein>
    <recommendedName>
        <fullName evidence="2">Ferredoxin</fullName>
    </recommendedName>
</protein>
<evidence type="ECO:0000256" key="6">
    <source>
        <dbReference type="ARBA" id="ARBA00023014"/>
    </source>
</evidence>
<reference evidence="8" key="1">
    <citation type="journal article" date="2021" name="PeerJ">
        <title>Extensive microbial diversity within the chicken gut microbiome revealed by metagenomics and culture.</title>
        <authorList>
            <person name="Gilroy R."/>
            <person name="Ravi A."/>
            <person name="Getino M."/>
            <person name="Pursley I."/>
            <person name="Horton D.L."/>
            <person name="Alikhan N.F."/>
            <person name="Baker D."/>
            <person name="Gharbi K."/>
            <person name="Hall N."/>
            <person name="Watson M."/>
            <person name="Adriaenssens E.M."/>
            <person name="Foster-Nyarko E."/>
            <person name="Jarju S."/>
            <person name="Secka A."/>
            <person name="Antonio M."/>
            <person name="Oren A."/>
            <person name="Chaudhuri R.R."/>
            <person name="La Ragione R."/>
            <person name="Hildebrand F."/>
            <person name="Pallen M.J."/>
        </authorList>
    </citation>
    <scope>NUCLEOTIDE SEQUENCE</scope>
    <source>
        <strain evidence="8">ChiW19-954</strain>
    </source>
</reference>
<dbReference type="PANTHER" id="PTHR24960">
    <property type="entry name" value="PHOTOSYSTEM I IRON-SULFUR CENTER-RELATED"/>
    <property type="match status" value="1"/>
</dbReference>
<dbReference type="SUPFAM" id="SSF54862">
    <property type="entry name" value="4Fe-4S ferredoxins"/>
    <property type="match status" value="1"/>
</dbReference>
<dbReference type="PROSITE" id="PS51379">
    <property type="entry name" value="4FE4S_FER_2"/>
    <property type="match status" value="2"/>
</dbReference>
<keyword evidence="5" id="KW-0408">Iron</keyword>
<accession>A0A9D2STR0</accession>
<dbReference type="PANTHER" id="PTHR24960:SF80">
    <property type="entry name" value="FERREDOXIN"/>
    <property type="match status" value="1"/>
</dbReference>
<comment type="function">
    <text evidence="1">Ferredoxins are iron-sulfur proteins that transfer electrons in a wide variety of metabolic reactions.</text>
</comment>
<evidence type="ECO:0000256" key="4">
    <source>
        <dbReference type="ARBA" id="ARBA00022723"/>
    </source>
</evidence>
<dbReference type="PROSITE" id="PS00198">
    <property type="entry name" value="4FE4S_FER_1"/>
    <property type="match status" value="1"/>
</dbReference>
<evidence type="ECO:0000313" key="9">
    <source>
        <dbReference type="Proteomes" id="UP000823890"/>
    </source>
</evidence>
<evidence type="ECO:0000256" key="5">
    <source>
        <dbReference type="ARBA" id="ARBA00023004"/>
    </source>
</evidence>
<dbReference type="GO" id="GO:0046872">
    <property type="term" value="F:metal ion binding"/>
    <property type="evidence" value="ECO:0007669"/>
    <property type="project" value="UniProtKB-KW"/>
</dbReference>
<dbReference type="InterPro" id="IPR050157">
    <property type="entry name" value="PSI_iron-sulfur_center"/>
</dbReference>